<sequence length="260" mass="27112">MKGGWNVDRAAAALLDCEHEVRDRGPLTEQWPGLDVPTAYAVQTETLRRRLSGGQRITGIKLGLTSRAKQRAMGIDTPLTGWLTDAMALAAGEPVPLPRFIHPRAEPEIVLVMGERLAGPGVTPEDALAAVAEVRAGLEVIDSRFRRFRFTLPDVIADNASSAGYVLGSVAREPGDIDVSAETCVLEADGGPAGSATGAAVLGSPAAALALAANDLCMRGQAIEPGWLVFTGGLLDAVPLTPGSRVRARFGSLGELTLTA</sequence>
<dbReference type="Proteomes" id="UP001163203">
    <property type="component" value="Chromosome"/>
</dbReference>
<organism evidence="1 2">
    <name type="scientific">Amycolatopsis cynarae</name>
    <dbReference type="NCBI Taxonomy" id="2995223"/>
    <lineage>
        <taxon>Bacteria</taxon>
        <taxon>Bacillati</taxon>
        <taxon>Actinomycetota</taxon>
        <taxon>Actinomycetes</taxon>
        <taxon>Pseudonocardiales</taxon>
        <taxon>Pseudonocardiaceae</taxon>
        <taxon>Amycolatopsis</taxon>
    </lineage>
</organism>
<evidence type="ECO:0000313" key="2">
    <source>
        <dbReference type="Proteomes" id="UP001163203"/>
    </source>
</evidence>
<keyword evidence="2" id="KW-1185">Reference proteome</keyword>
<keyword evidence="1" id="KW-0378">Hydrolase</keyword>
<reference evidence="1" key="1">
    <citation type="submission" date="2022-11" db="EMBL/GenBank/DDBJ databases">
        <authorList>
            <person name="Mo P."/>
        </authorList>
    </citation>
    <scope>NUCLEOTIDE SEQUENCE</scope>
    <source>
        <strain evidence="1">HUAS 11-8</strain>
    </source>
</reference>
<gene>
    <name evidence="1" type="ORF">ORV05_22405</name>
</gene>
<dbReference type="SUPFAM" id="SSF56529">
    <property type="entry name" value="FAH"/>
    <property type="match status" value="1"/>
</dbReference>
<name>A0ABY7AUU6_9PSEU</name>
<dbReference type="InterPro" id="IPR036663">
    <property type="entry name" value="Fumarylacetoacetase_C_sf"/>
</dbReference>
<dbReference type="EMBL" id="CP113836">
    <property type="protein sequence ID" value="WAL63745.1"/>
    <property type="molecule type" value="Genomic_DNA"/>
</dbReference>
<dbReference type="PANTHER" id="PTHR30143:SF0">
    <property type="entry name" value="2-KETO-4-PENTENOATE HYDRATASE"/>
    <property type="match status" value="1"/>
</dbReference>
<protein>
    <submittedName>
        <fullName evidence="1">Fumarylacetoacetate hydrolase family protein</fullName>
    </submittedName>
</protein>
<dbReference type="PANTHER" id="PTHR30143">
    <property type="entry name" value="ACID HYDRATASE"/>
    <property type="match status" value="1"/>
</dbReference>
<dbReference type="GO" id="GO:0016787">
    <property type="term" value="F:hydrolase activity"/>
    <property type="evidence" value="ECO:0007669"/>
    <property type="project" value="UniProtKB-KW"/>
</dbReference>
<evidence type="ECO:0000313" key="1">
    <source>
        <dbReference type="EMBL" id="WAL63745.1"/>
    </source>
</evidence>
<dbReference type="InterPro" id="IPR050772">
    <property type="entry name" value="Hydratase-Decarb/MhpD_sf"/>
</dbReference>
<accession>A0ABY7AUU6</accession>
<dbReference type="RefSeq" id="WP_268753987.1">
    <property type="nucleotide sequence ID" value="NZ_CP113836.1"/>
</dbReference>
<proteinExistence type="predicted"/>
<dbReference type="Gene3D" id="3.90.850.10">
    <property type="entry name" value="Fumarylacetoacetase-like, C-terminal domain"/>
    <property type="match status" value="1"/>
</dbReference>